<sequence>MTAREGERALVSQIEGHLLLAATREEGRRAAARLADRIGWLTDAQRADLESHFEAEYVELARSSWHRTTNRAEQLRREYETRYRSLRQRLLACFLLACALLTATALLTLPA</sequence>
<dbReference type="Proteomes" id="UP001474181">
    <property type="component" value="Unassembled WGS sequence"/>
</dbReference>
<reference evidence="2 3" key="1">
    <citation type="submission" date="2024-06" db="EMBL/GenBank/DDBJ databases">
        <title>The Natural Products Discovery Center: Release of the First 8490 Sequenced Strains for Exploring Actinobacteria Biosynthetic Diversity.</title>
        <authorList>
            <person name="Kalkreuter E."/>
            <person name="Kautsar S.A."/>
            <person name="Yang D."/>
            <person name="Bader C.D."/>
            <person name="Teijaro C.N."/>
            <person name="Fluegel L."/>
            <person name="Davis C.M."/>
            <person name="Simpson J.R."/>
            <person name="Lauterbach L."/>
            <person name="Steele A.D."/>
            <person name="Gui C."/>
            <person name="Meng S."/>
            <person name="Li G."/>
            <person name="Viehrig K."/>
            <person name="Ye F."/>
            <person name="Su P."/>
            <person name="Kiefer A.F."/>
            <person name="Nichols A."/>
            <person name="Cepeda A.J."/>
            <person name="Yan W."/>
            <person name="Fan B."/>
            <person name="Jiang Y."/>
            <person name="Adhikari A."/>
            <person name="Zheng C.-J."/>
            <person name="Schuster L."/>
            <person name="Cowan T.M."/>
            <person name="Smanski M.J."/>
            <person name="Chevrette M.G."/>
            <person name="De Carvalho L.P.S."/>
            <person name="Shen B."/>
        </authorList>
    </citation>
    <scope>NUCLEOTIDE SEQUENCE [LARGE SCALE GENOMIC DNA]</scope>
    <source>
        <strain evidence="2 3">NPDC000234</strain>
    </source>
</reference>
<dbReference type="EMBL" id="JBEPEK010000277">
    <property type="protein sequence ID" value="MER7183834.1"/>
    <property type="molecule type" value="Genomic_DNA"/>
</dbReference>
<proteinExistence type="predicted"/>
<keyword evidence="1" id="KW-0472">Membrane</keyword>
<accession>A0ABV1X491</accession>
<keyword evidence="1" id="KW-1133">Transmembrane helix</keyword>
<gene>
    <name evidence="2" type="ORF">ABT404_30910</name>
</gene>
<protein>
    <submittedName>
        <fullName evidence="2">Uncharacterized protein</fullName>
    </submittedName>
</protein>
<dbReference type="RefSeq" id="WP_350785471.1">
    <property type="nucleotide sequence ID" value="NZ_JBEPEK010000277.1"/>
</dbReference>
<comment type="caution">
    <text evidence="2">The sequence shown here is derived from an EMBL/GenBank/DDBJ whole genome shotgun (WGS) entry which is preliminary data.</text>
</comment>
<feature type="transmembrane region" description="Helical" evidence="1">
    <location>
        <begin position="90"/>
        <end position="109"/>
    </location>
</feature>
<keyword evidence="1" id="KW-0812">Transmembrane</keyword>
<keyword evidence="3" id="KW-1185">Reference proteome</keyword>
<evidence type="ECO:0000256" key="1">
    <source>
        <dbReference type="SAM" id="Phobius"/>
    </source>
</evidence>
<evidence type="ECO:0000313" key="3">
    <source>
        <dbReference type="Proteomes" id="UP001474181"/>
    </source>
</evidence>
<evidence type="ECO:0000313" key="2">
    <source>
        <dbReference type="EMBL" id="MER7183834.1"/>
    </source>
</evidence>
<name>A0ABV1X491_9ACTN</name>
<organism evidence="2 3">
    <name type="scientific">Streptomyces hyaluromycini</name>
    <dbReference type="NCBI Taxonomy" id="1377993"/>
    <lineage>
        <taxon>Bacteria</taxon>
        <taxon>Bacillati</taxon>
        <taxon>Actinomycetota</taxon>
        <taxon>Actinomycetes</taxon>
        <taxon>Kitasatosporales</taxon>
        <taxon>Streptomycetaceae</taxon>
        <taxon>Streptomyces</taxon>
    </lineage>
</organism>